<feature type="compositionally biased region" description="Low complexity" evidence="1">
    <location>
        <begin position="561"/>
        <end position="574"/>
    </location>
</feature>
<evidence type="ECO:0000313" key="2">
    <source>
        <dbReference type="EMBL" id="KAF3006444.1"/>
    </source>
</evidence>
<reference evidence="2" key="1">
    <citation type="submission" date="2019-04" db="EMBL/GenBank/DDBJ databases">
        <title>Sequencing of skin fungus with MAO and IRED activity.</title>
        <authorList>
            <person name="Marsaioli A.J."/>
            <person name="Bonatto J.M.C."/>
            <person name="Reis Junior O."/>
        </authorList>
    </citation>
    <scope>NUCLEOTIDE SEQUENCE</scope>
    <source>
        <strain evidence="2">30M1</strain>
    </source>
</reference>
<accession>A0A9P4WDP1</accession>
<keyword evidence="3" id="KW-1185">Reference proteome</keyword>
<feature type="region of interest" description="Disordered" evidence="1">
    <location>
        <begin position="472"/>
        <end position="543"/>
    </location>
</feature>
<evidence type="ECO:0000313" key="3">
    <source>
        <dbReference type="Proteomes" id="UP000801428"/>
    </source>
</evidence>
<dbReference type="OrthoDB" id="3799604at2759"/>
<comment type="caution">
    <text evidence="2">The sequence shown here is derived from an EMBL/GenBank/DDBJ whole genome shotgun (WGS) entry which is preliminary data.</text>
</comment>
<organism evidence="2 3">
    <name type="scientific">Curvularia kusanoi</name>
    <name type="common">Cochliobolus kusanoi</name>
    <dbReference type="NCBI Taxonomy" id="90978"/>
    <lineage>
        <taxon>Eukaryota</taxon>
        <taxon>Fungi</taxon>
        <taxon>Dikarya</taxon>
        <taxon>Ascomycota</taxon>
        <taxon>Pezizomycotina</taxon>
        <taxon>Dothideomycetes</taxon>
        <taxon>Pleosporomycetidae</taxon>
        <taxon>Pleosporales</taxon>
        <taxon>Pleosporineae</taxon>
        <taxon>Pleosporaceae</taxon>
        <taxon>Curvularia</taxon>
    </lineage>
</organism>
<feature type="region of interest" description="Disordered" evidence="1">
    <location>
        <begin position="561"/>
        <end position="648"/>
    </location>
</feature>
<dbReference type="EMBL" id="SWKU01000005">
    <property type="protein sequence ID" value="KAF3006444.1"/>
    <property type="molecule type" value="Genomic_DNA"/>
</dbReference>
<dbReference type="AlphaFoldDB" id="A0A9P4WDP1"/>
<gene>
    <name evidence="2" type="ORF">E8E13_002553</name>
</gene>
<proteinExistence type="predicted"/>
<evidence type="ECO:0000256" key="1">
    <source>
        <dbReference type="SAM" id="MobiDB-lite"/>
    </source>
</evidence>
<dbReference type="Proteomes" id="UP000801428">
    <property type="component" value="Unassembled WGS sequence"/>
</dbReference>
<feature type="compositionally biased region" description="Pro residues" evidence="1">
    <location>
        <begin position="529"/>
        <end position="541"/>
    </location>
</feature>
<protein>
    <submittedName>
        <fullName evidence="2">Uncharacterized protein</fullName>
    </submittedName>
</protein>
<sequence>MDPSVAFRVERPTLADLQTSNPLTFPNELPDALHIDIPSPHIRFPEWTTSPYEDLMDDSIPNTLRFWVRLPEPAQAPAHYAAAVDTMQITNEYFWHLNQGLRDLITDAAIEQRMVAWEVDMTPRGRYPTPPDPRTLFVKSNGEFPTDDYDRPLWADACDTVANMGDDDWERYLIYTREDFEDAFGGDMESLMLNLFIRYLVWHEYVGQTSDRWQRYNERQPTFDELSAFFDRDYVRDNGATLAEIHHLFPHAHSMRMLVHRIRRFARIREPEGPFPVAVTGRLQPAERRYHRLPDPTREDVLDVMERLWAENDSITEYMVVAEQFFPSAENMEIIEAALEEVGARDVTTHRWIPMLTDGPNDVEIMEVVDENDAYLTNGFTLEELAAHFPDRVWDLRNLRGFLDGLDGLYFDEEENRHFPLFPRGNGEYESEEDSIRMRYITRLATLDPEAIEEEYVWDHRSRRLEERLAPAYEPRAVPEGSPTEVATSHGGSPPPARSPQNSRAIDLGSPIDSDSSTEVATSYGGSPPRGPSPPGPPPPNAVHVPVAVIEVVPIEPAALPGDDAAAPGDAPVAPVAPPAPAAGSSGRGRPAKRRAEDAAEPAGPAKKGRKNPKIRCSGRTQKGMVCKRQKDREDGEDTWYCNVHRRD</sequence>
<name>A0A9P4WDP1_CURKU</name>